<gene>
    <name evidence="3" type="ORF">Ctob_003499</name>
</gene>
<dbReference type="PANTHER" id="PTHR10869">
    <property type="entry name" value="PROLYL 4-HYDROXYLASE ALPHA SUBUNIT"/>
    <property type="match status" value="1"/>
</dbReference>
<proteinExistence type="predicted"/>
<keyword evidence="4" id="KW-1185">Reference proteome</keyword>
<dbReference type="GO" id="GO:0004656">
    <property type="term" value="F:procollagen-proline 4-dioxygenase activity"/>
    <property type="evidence" value="ECO:0007669"/>
    <property type="project" value="TreeGrafter"/>
</dbReference>
<accession>A0A0M0JAV2</accession>
<dbReference type="AlphaFoldDB" id="A0A0M0JAV2"/>
<evidence type="ECO:0000313" key="4">
    <source>
        <dbReference type="Proteomes" id="UP000037460"/>
    </source>
</evidence>
<comment type="caution">
    <text evidence="3">The sequence shown here is derived from an EMBL/GenBank/DDBJ whole genome shotgun (WGS) entry which is preliminary data.</text>
</comment>
<organism evidence="3 4">
    <name type="scientific">Chrysochromulina tobinii</name>
    <dbReference type="NCBI Taxonomy" id="1460289"/>
    <lineage>
        <taxon>Eukaryota</taxon>
        <taxon>Haptista</taxon>
        <taxon>Haptophyta</taxon>
        <taxon>Prymnesiophyceae</taxon>
        <taxon>Prymnesiales</taxon>
        <taxon>Chrysochromulinaceae</taxon>
        <taxon>Chrysochromulina</taxon>
    </lineage>
</organism>
<reference evidence="4" key="1">
    <citation type="journal article" date="2015" name="PLoS Genet.">
        <title>Genome Sequence and Transcriptome Analyses of Chrysochromulina tobin: Metabolic Tools for Enhanced Algal Fitness in the Prominent Order Prymnesiales (Haptophyceae).</title>
        <authorList>
            <person name="Hovde B.T."/>
            <person name="Deodato C.R."/>
            <person name="Hunsperger H.M."/>
            <person name="Ryken S.A."/>
            <person name="Yost W."/>
            <person name="Jha R.K."/>
            <person name="Patterson J."/>
            <person name="Monnat R.J. Jr."/>
            <person name="Barlow S.B."/>
            <person name="Starkenburg S.R."/>
            <person name="Cattolico R.A."/>
        </authorList>
    </citation>
    <scope>NUCLEOTIDE SEQUENCE</scope>
    <source>
        <strain evidence="4">CCMP291</strain>
    </source>
</reference>
<dbReference type="OrthoDB" id="442073at2759"/>
<dbReference type="Proteomes" id="UP000037460">
    <property type="component" value="Unassembled WGS sequence"/>
</dbReference>
<dbReference type="InterPro" id="IPR045054">
    <property type="entry name" value="P4HA-like"/>
</dbReference>
<evidence type="ECO:0000313" key="3">
    <source>
        <dbReference type="EMBL" id="KOO23701.1"/>
    </source>
</evidence>
<dbReference type="Gene3D" id="2.60.120.620">
    <property type="entry name" value="q2cbj1_9rhob like domain"/>
    <property type="match status" value="1"/>
</dbReference>
<dbReference type="GO" id="GO:0005783">
    <property type="term" value="C:endoplasmic reticulum"/>
    <property type="evidence" value="ECO:0007669"/>
    <property type="project" value="TreeGrafter"/>
</dbReference>
<name>A0A0M0JAV2_9EUKA</name>
<dbReference type="PANTHER" id="PTHR10869:SF246">
    <property type="entry name" value="TRANSMEMBRANE PROLYL 4-HYDROXYLASE"/>
    <property type="match status" value="1"/>
</dbReference>
<protein>
    <submittedName>
        <fullName evidence="3">Uncharacterized protein</fullName>
    </submittedName>
</protein>
<evidence type="ECO:0000256" key="1">
    <source>
        <dbReference type="ARBA" id="ARBA00022723"/>
    </source>
</evidence>
<dbReference type="GO" id="GO:0046872">
    <property type="term" value="F:metal ion binding"/>
    <property type="evidence" value="ECO:0007669"/>
    <property type="project" value="UniProtKB-KW"/>
</dbReference>
<keyword evidence="2" id="KW-0408">Iron</keyword>
<keyword evidence="1" id="KW-0479">Metal-binding</keyword>
<dbReference type="EMBL" id="JWZX01003165">
    <property type="protein sequence ID" value="KOO23701.1"/>
    <property type="molecule type" value="Genomic_DNA"/>
</dbReference>
<evidence type="ECO:0000256" key="2">
    <source>
        <dbReference type="ARBA" id="ARBA00023004"/>
    </source>
</evidence>
<sequence length="191" mass="20602">MPPDCLAHQVRHTSPSTADECGERYCTALHIDTNQGGHFRAATVLLYLHDIEHGGETRFPLVGAAEGSEIRLAAERLADLGITAFSPSEDIEWPPLHLRKPLLDAAEAEGVGLCIQPKAGLAAVFWTHTPDGLDKYSWHAGARVPPEATDGKLIAQKFKSLPVQWRPTRKADAVRLPVELSPPLGLGLGVA</sequence>